<feature type="region of interest" description="Disordered" evidence="3">
    <location>
        <begin position="1"/>
        <end position="60"/>
    </location>
</feature>
<keyword evidence="4" id="KW-0812">Transmembrane</keyword>
<keyword evidence="4" id="KW-1133">Transmembrane helix</keyword>
<dbReference type="GO" id="GO:0005886">
    <property type="term" value="C:plasma membrane"/>
    <property type="evidence" value="ECO:0007669"/>
    <property type="project" value="TreeGrafter"/>
</dbReference>
<sequence length="193" mass="21772">MAPCCEGARDGEGQEYPSVEGERLPGDGASCTVPEEQMRISDDDGSTNSTRNSIDPFRAENDPESMLRTGRYYKGIYWPSITNSFKDEAVECSYQRYSRRQRQKSLIMVNVVDLALKICLSLIYTLSNRDNLDTITNGYQIAWTAAFALLNIAVCLLGSWRCFANNYLHWASAATWILLIAQGENNKIHLRLL</sequence>
<protein>
    <submittedName>
        <fullName evidence="5">Uncharacterized protein</fullName>
    </submittedName>
</protein>
<dbReference type="GO" id="GO:0006171">
    <property type="term" value="P:cAMP biosynthetic process"/>
    <property type="evidence" value="ECO:0007669"/>
    <property type="project" value="TreeGrafter"/>
</dbReference>
<dbReference type="AlphaFoldDB" id="A0AAU9UKD3"/>
<comment type="caution">
    <text evidence="5">The sequence shown here is derived from an EMBL/GenBank/DDBJ whole genome shotgun (WGS) entry which is preliminary data.</text>
</comment>
<dbReference type="GO" id="GO:0004016">
    <property type="term" value="F:adenylate cyclase activity"/>
    <property type="evidence" value="ECO:0007669"/>
    <property type="project" value="TreeGrafter"/>
</dbReference>
<organism evidence="5 6">
    <name type="scientific">Euphydryas editha</name>
    <name type="common">Edith's checkerspot</name>
    <dbReference type="NCBI Taxonomy" id="104508"/>
    <lineage>
        <taxon>Eukaryota</taxon>
        <taxon>Metazoa</taxon>
        <taxon>Ecdysozoa</taxon>
        <taxon>Arthropoda</taxon>
        <taxon>Hexapoda</taxon>
        <taxon>Insecta</taxon>
        <taxon>Pterygota</taxon>
        <taxon>Neoptera</taxon>
        <taxon>Endopterygota</taxon>
        <taxon>Lepidoptera</taxon>
        <taxon>Glossata</taxon>
        <taxon>Ditrysia</taxon>
        <taxon>Papilionoidea</taxon>
        <taxon>Nymphalidae</taxon>
        <taxon>Nymphalinae</taxon>
        <taxon>Euphydryas</taxon>
    </lineage>
</organism>
<evidence type="ECO:0000313" key="5">
    <source>
        <dbReference type="EMBL" id="CAH2099491.1"/>
    </source>
</evidence>
<dbReference type="PANTHER" id="PTHR45627:SF1">
    <property type="entry name" value="ADENYLATE CYCLASE TYPE 8"/>
    <property type="match status" value="1"/>
</dbReference>
<keyword evidence="1" id="KW-0547">Nucleotide-binding</keyword>
<accession>A0AAU9UKD3</accession>
<evidence type="ECO:0000256" key="4">
    <source>
        <dbReference type="SAM" id="Phobius"/>
    </source>
</evidence>
<gene>
    <name evidence="5" type="ORF">EEDITHA_LOCUS14459</name>
</gene>
<name>A0AAU9UKD3_EUPED</name>
<keyword evidence="2" id="KW-0456">Lyase</keyword>
<dbReference type="GO" id="GO:0007189">
    <property type="term" value="P:adenylate cyclase-activating G protein-coupled receptor signaling pathway"/>
    <property type="evidence" value="ECO:0007669"/>
    <property type="project" value="TreeGrafter"/>
</dbReference>
<evidence type="ECO:0000313" key="6">
    <source>
        <dbReference type="Proteomes" id="UP001153954"/>
    </source>
</evidence>
<feature type="transmembrane region" description="Helical" evidence="4">
    <location>
        <begin position="106"/>
        <end position="127"/>
    </location>
</feature>
<dbReference type="GO" id="GO:0000166">
    <property type="term" value="F:nucleotide binding"/>
    <property type="evidence" value="ECO:0007669"/>
    <property type="project" value="UniProtKB-KW"/>
</dbReference>
<evidence type="ECO:0000256" key="3">
    <source>
        <dbReference type="SAM" id="MobiDB-lite"/>
    </source>
</evidence>
<evidence type="ECO:0000256" key="1">
    <source>
        <dbReference type="ARBA" id="ARBA00022741"/>
    </source>
</evidence>
<dbReference type="EMBL" id="CAKOGL010000022">
    <property type="protein sequence ID" value="CAH2099491.1"/>
    <property type="molecule type" value="Genomic_DNA"/>
</dbReference>
<keyword evidence="4" id="KW-0472">Membrane</keyword>
<keyword evidence="6" id="KW-1185">Reference proteome</keyword>
<feature type="transmembrane region" description="Helical" evidence="4">
    <location>
        <begin position="139"/>
        <end position="160"/>
    </location>
</feature>
<dbReference type="Proteomes" id="UP001153954">
    <property type="component" value="Unassembled WGS sequence"/>
</dbReference>
<evidence type="ECO:0000256" key="2">
    <source>
        <dbReference type="ARBA" id="ARBA00023239"/>
    </source>
</evidence>
<dbReference type="PANTHER" id="PTHR45627">
    <property type="entry name" value="ADENYLATE CYCLASE TYPE 1"/>
    <property type="match status" value="1"/>
</dbReference>
<proteinExistence type="predicted"/>
<reference evidence="5" key="1">
    <citation type="submission" date="2022-03" db="EMBL/GenBank/DDBJ databases">
        <authorList>
            <person name="Tunstrom K."/>
        </authorList>
    </citation>
    <scope>NUCLEOTIDE SEQUENCE</scope>
</reference>